<evidence type="ECO:0000256" key="2">
    <source>
        <dbReference type="ARBA" id="ARBA00006401"/>
    </source>
</evidence>
<dbReference type="GO" id="GO:0005344">
    <property type="term" value="F:oxygen carrier activity"/>
    <property type="evidence" value="ECO:0007669"/>
    <property type="project" value="UniProtKB-KW"/>
</dbReference>
<keyword evidence="7" id="KW-0479">Metal-binding</keyword>
<dbReference type="GO" id="GO:0046872">
    <property type="term" value="F:metal ion binding"/>
    <property type="evidence" value="ECO:0007669"/>
    <property type="project" value="UniProtKB-KW"/>
</dbReference>
<dbReference type="PROSITE" id="PS01033">
    <property type="entry name" value="GLOBIN"/>
    <property type="match status" value="1"/>
</dbReference>
<keyword evidence="10" id="KW-0520">NAD</keyword>
<comment type="catalytic activity">
    <reaction evidence="13">
        <text>2 nitric oxide + NADPH + 2 O2 = 2 nitrate + NADP(+) + H(+)</text>
        <dbReference type="Rhea" id="RHEA:19465"/>
        <dbReference type="ChEBI" id="CHEBI:15378"/>
        <dbReference type="ChEBI" id="CHEBI:15379"/>
        <dbReference type="ChEBI" id="CHEBI:16480"/>
        <dbReference type="ChEBI" id="CHEBI:17632"/>
        <dbReference type="ChEBI" id="CHEBI:57783"/>
        <dbReference type="ChEBI" id="CHEBI:58349"/>
        <dbReference type="EC" id="1.14.12.17"/>
    </reaction>
</comment>
<dbReference type="GeneID" id="91010242"/>
<evidence type="ECO:0000256" key="6">
    <source>
        <dbReference type="ARBA" id="ARBA00022621"/>
    </source>
</evidence>
<dbReference type="InterPro" id="IPR009050">
    <property type="entry name" value="Globin-like_sf"/>
</dbReference>
<evidence type="ECO:0000256" key="3">
    <source>
        <dbReference type="ARBA" id="ARBA00012229"/>
    </source>
</evidence>
<feature type="domain" description="FAD-binding FR-type" evidence="16">
    <location>
        <begin position="152"/>
        <end position="255"/>
    </location>
</feature>
<evidence type="ECO:0000256" key="7">
    <source>
        <dbReference type="ARBA" id="ARBA00022723"/>
    </source>
</evidence>
<dbReference type="Proteomes" id="UP000092504">
    <property type="component" value="Unassembled WGS sequence"/>
</dbReference>
<evidence type="ECO:0000256" key="8">
    <source>
        <dbReference type="ARBA" id="ARBA00022857"/>
    </source>
</evidence>
<evidence type="ECO:0000256" key="14">
    <source>
        <dbReference type="RuleBase" id="RU000356"/>
    </source>
</evidence>
<comment type="function">
    <text evidence="11">Is involved in NO detoxification in an aerobic process, termed nitric oxide dioxygenase (NOD) reaction that utilizes O(2) and NAD(P)H to convert NO to nitrate, which protects the bacterium from various noxious nitrogen compounds. Therefore, plays a central role in the inducible response to nitrosative stress.</text>
</comment>
<keyword evidence="6 14" id="KW-0561">Oxygen transport</keyword>
<dbReference type="GO" id="GO:0071500">
    <property type="term" value="P:cellular response to nitrosative stress"/>
    <property type="evidence" value="ECO:0007669"/>
    <property type="project" value="TreeGrafter"/>
</dbReference>
<sequence length="394" mass="43801">MLTSTQERIIEATAPVVAEHLTTITQHFYPLMFERYPEVAPLFNQTHQATGGQPRALASSVLAYVQLRKNPAQARHALETVVNKHVSLDIQPDQYPIVGECLMAAIGDVLGEAVTEEVADAWGALYQELADLLIDLESQRYREFAEAPGGWRGARSFRIADIRQESAVIRSFVLEPEDGQPVADFRPGQFIGVRLTIDDKPVYRHYSLSAFPNGRSYRISIKREADGVVSRHFHDVLNIGDRIELLPPAGDLTLPEEGHDPLMLLSGGVGQTPMLSLLRQALEQGRQVVYLHAALDEDHHAFGNDVQALARDYPDQLRVVTVYEQADDASHVDHIGRVDRELIARYLPAGAPHCYYVGPQGFMVAVDQILQSLGVPAERRHFEHFGPSRALEAA</sequence>
<dbReference type="SUPFAM" id="SSF63380">
    <property type="entry name" value="Riboflavin synthase domain-like"/>
    <property type="match status" value="1"/>
</dbReference>
<protein>
    <recommendedName>
        <fullName evidence="3">nitric oxide dioxygenase</fullName>
        <ecNumber evidence="3">1.14.12.17</ecNumber>
    </recommendedName>
</protein>
<reference evidence="17 18" key="1">
    <citation type="submission" date="2016-06" db="EMBL/GenBank/DDBJ databases">
        <title>Genome sequence of halotolerant plant growth promoting strain of Halomonas elongata HEK1 isolated from salterns of Rann of Kutch, Gujarat, India.</title>
        <authorList>
            <person name="Gaba S."/>
            <person name="Singh R.N."/>
            <person name="Abrol S."/>
            <person name="Kaushik R."/>
            <person name="Saxena A.K."/>
        </authorList>
    </citation>
    <scope>NUCLEOTIDE SEQUENCE [LARGE SCALE GENOMIC DNA]</scope>
    <source>
        <strain evidence="17 18">HEK1</strain>
    </source>
</reference>
<organism evidence="17 18">
    <name type="scientific">Halomonas elongata</name>
    <dbReference type="NCBI Taxonomy" id="2746"/>
    <lineage>
        <taxon>Bacteria</taxon>
        <taxon>Pseudomonadati</taxon>
        <taxon>Pseudomonadota</taxon>
        <taxon>Gammaproteobacteria</taxon>
        <taxon>Oceanospirillales</taxon>
        <taxon>Halomonadaceae</taxon>
        <taxon>Halomonas</taxon>
    </lineage>
</organism>
<dbReference type="FunFam" id="1.10.490.10:FF:000003">
    <property type="entry name" value="Flavohemoprotein"/>
    <property type="match status" value="1"/>
</dbReference>
<keyword evidence="9" id="KW-0408">Iron</keyword>
<dbReference type="CDD" id="cd06184">
    <property type="entry name" value="flavohem_like_fad_nad_binding"/>
    <property type="match status" value="1"/>
</dbReference>
<dbReference type="SUPFAM" id="SSF46458">
    <property type="entry name" value="Globin-like"/>
    <property type="match status" value="1"/>
</dbReference>
<dbReference type="GO" id="GO:0008941">
    <property type="term" value="F:nitric oxide dioxygenase NAD(P)H activity"/>
    <property type="evidence" value="ECO:0007669"/>
    <property type="project" value="UniProtKB-EC"/>
</dbReference>
<dbReference type="GO" id="GO:0009636">
    <property type="term" value="P:response to toxic substance"/>
    <property type="evidence" value="ECO:0007669"/>
    <property type="project" value="UniProtKB-KW"/>
</dbReference>
<dbReference type="Gene3D" id="1.10.490.10">
    <property type="entry name" value="Globins"/>
    <property type="match status" value="1"/>
</dbReference>
<comment type="cofactor">
    <cofactor evidence="1">
        <name>heme b</name>
        <dbReference type="ChEBI" id="CHEBI:60344"/>
    </cofactor>
</comment>
<dbReference type="Pfam" id="PF00175">
    <property type="entry name" value="NAD_binding_1"/>
    <property type="match status" value="1"/>
</dbReference>
<evidence type="ECO:0000256" key="4">
    <source>
        <dbReference type="ARBA" id="ARBA00022575"/>
    </source>
</evidence>
<dbReference type="Gene3D" id="3.40.50.80">
    <property type="entry name" value="Nucleotide-binding domain of ferredoxin-NADP reductase (FNR) module"/>
    <property type="match status" value="1"/>
</dbReference>
<evidence type="ECO:0000256" key="12">
    <source>
        <dbReference type="ARBA" id="ARBA00048649"/>
    </source>
</evidence>
<evidence type="ECO:0000256" key="13">
    <source>
        <dbReference type="ARBA" id="ARBA00049433"/>
    </source>
</evidence>
<keyword evidence="17" id="KW-0560">Oxidoreductase</keyword>
<comment type="catalytic activity">
    <reaction evidence="12">
        <text>2 nitric oxide + NADH + 2 O2 = 2 nitrate + NAD(+) + H(+)</text>
        <dbReference type="Rhea" id="RHEA:19469"/>
        <dbReference type="ChEBI" id="CHEBI:15378"/>
        <dbReference type="ChEBI" id="CHEBI:15379"/>
        <dbReference type="ChEBI" id="CHEBI:16480"/>
        <dbReference type="ChEBI" id="CHEBI:17632"/>
        <dbReference type="ChEBI" id="CHEBI:57540"/>
        <dbReference type="ChEBI" id="CHEBI:57945"/>
        <dbReference type="EC" id="1.14.12.17"/>
    </reaction>
</comment>
<dbReference type="GO" id="GO:0019825">
    <property type="term" value="F:oxygen binding"/>
    <property type="evidence" value="ECO:0007669"/>
    <property type="project" value="InterPro"/>
</dbReference>
<dbReference type="EMBL" id="MAJD01000001">
    <property type="protein sequence ID" value="OBX36021.1"/>
    <property type="molecule type" value="Genomic_DNA"/>
</dbReference>
<evidence type="ECO:0000256" key="10">
    <source>
        <dbReference type="ARBA" id="ARBA00023027"/>
    </source>
</evidence>
<evidence type="ECO:0000313" key="18">
    <source>
        <dbReference type="Proteomes" id="UP000092504"/>
    </source>
</evidence>
<name>A0A1B8P179_HALEL</name>
<proteinExistence type="inferred from homology"/>
<dbReference type="InterPro" id="IPR001433">
    <property type="entry name" value="OxRdtase_FAD/NAD-bd"/>
</dbReference>
<dbReference type="InterPro" id="IPR000971">
    <property type="entry name" value="Globin"/>
</dbReference>
<dbReference type="InterPro" id="IPR017927">
    <property type="entry name" value="FAD-bd_FR_type"/>
</dbReference>
<dbReference type="NCBIfam" id="NF009805">
    <property type="entry name" value="PRK13289.1"/>
    <property type="match status" value="1"/>
</dbReference>
<comment type="caution">
    <text evidence="17">The sequence shown here is derived from an EMBL/GenBank/DDBJ whole genome shotgun (WGS) entry which is preliminary data.</text>
</comment>
<feature type="domain" description="Globin" evidence="15">
    <location>
        <begin position="1"/>
        <end position="138"/>
    </location>
</feature>
<keyword evidence="5 14" id="KW-0349">Heme</keyword>
<comment type="similarity">
    <text evidence="14">Belongs to the globin family.</text>
</comment>
<gene>
    <name evidence="17" type="primary">hmp_1</name>
    <name evidence="17" type="ORF">A8U91_00357</name>
</gene>
<dbReference type="Gene3D" id="2.40.30.10">
    <property type="entry name" value="Translation factors"/>
    <property type="match status" value="1"/>
</dbReference>
<dbReference type="AlphaFoldDB" id="A0A1B8P179"/>
<evidence type="ECO:0000256" key="9">
    <source>
        <dbReference type="ARBA" id="ARBA00023004"/>
    </source>
</evidence>
<evidence type="ECO:0000256" key="1">
    <source>
        <dbReference type="ARBA" id="ARBA00001970"/>
    </source>
</evidence>
<evidence type="ECO:0000259" key="16">
    <source>
        <dbReference type="PROSITE" id="PS51384"/>
    </source>
</evidence>
<dbReference type="GO" id="GO:0020037">
    <property type="term" value="F:heme binding"/>
    <property type="evidence" value="ECO:0007669"/>
    <property type="project" value="InterPro"/>
</dbReference>
<dbReference type="PANTHER" id="PTHR43396">
    <property type="entry name" value="FLAVOHEMOPROTEIN"/>
    <property type="match status" value="1"/>
</dbReference>
<dbReference type="GO" id="GO:0071949">
    <property type="term" value="F:FAD binding"/>
    <property type="evidence" value="ECO:0007669"/>
    <property type="project" value="TreeGrafter"/>
</dbReference>
<evidence type="ECO:0000313" key="17">
    <source>
        <dbReference type="EMBL" id="OBX36021.1"/>
    </source>
</evidence>
<dbReference type="InterPro" id="IPR008333">
    <property type="entry name" value="Cbr1-like_FAD-bd_dom"/>
</dbReference>
<dbReference type="GO" id="GO:0046210">
    <property type="term" value="P:nitric oxide catabolic process"/>
    <property type="evidence" value="ECO:0007669"/>
    <property type="project" value="TreeGrafter"/>
</dbReference>
<dbReference type="InterPro" id="IPR017938">
    <property type="entry name" value="Riboflavin_synthase-like_b-brl"/>
</dbReference>
<dbReference type="SUPFAM" id="SSF52343">
    <property type="entry name" value="Ferredoxin reductase-like, C-terminal NADP-linked domain"/>
    <property type="match status" value="1"/>
</dbReference>
<dbReference type="Pfam" id="PF00970">
    <property type="entry name" value="FAD_binding_6"/>
    <property type="match status" value="1"/>
</dbReference>
<dbReference type="PANTHER" id="PTHR43396:SF3">
    <property type="entry name" value="FLAVOHEMOPROTEIN"/>
    <property type="match status" value="1"/>
</dbReference>
<comment type="similarity">
    <text evidence="2">In the C-terminal section; belongs to the flavoprotein pyridine nucleotide cytochrome reductase family.</text>
</comment>
<dbReference type="InterPro" id="IPR039261">
    <property type="entry name" value="FNR_nucleotide-bd"/>
</dbReference>
<keyword evidence="8" id="KW-0521">NADP</keyword>
<evidence type="ECO:0000256" key="5">
    <source>
        <dbReference type="ARBA" id="ARBA00022617"/>
    </source>
</evidence>
<dbReference type="InterPro" id="IPR012292">
    <property type="entry name" value="Globin/Proto"/>
</dbReference>
<dbReference type="RefSeq" id="WP_013332649.1">
    <property type="nucleotide sequence ID" value="NZ_CP087224.1"/>
</dbReference>
<evidence type="ECO:0000259" key="15">
    <source>
        <dbReference type="PROSITE" id="PS01033"/>
    </source>
</evidence>
<dbReference type="OMA" id="ADIHYEV"/>
<keyword evidence="4" id="KW-0216">Detoxification</keyword>
<accession>A0A1B8P179</accession>
<dbReference type="Pfam" id="PF00042">
    <property type="entry name" value="Globin"/>
    <property type="match status" value="1"/>
</dbReference>
<dbReference type="PATRIC" id="fig|2746.7.peg.370"/>
<dbReference type="EC" id="1.14.12.17" evidence="3"/>
<keyword evidence="14" id="KW-0813">Transport</keyword>
<dbReference type="PROSITE" id="PS51384">
    <property type="entry name" value="FAD_FR"/>
    <property type="match status" value="1"/>
</dbReference>
<evidence type="ECO:0000256" key="11">
    <source>
        <dbReference type="ARBA" id="ARBA00025094"/>
    </source>
</evidence>